<keyword evidence="4" id="KW-0378">Hydrolase</keyword>
<evidence type="ECO:0000313" key="8">
    <source>
        <dbReference type="EMBL" id="MBB5695189.1"/>
    </source>
</evidence>
<keyword evidence="3" id="KW-0479">Metal-binding</keyword>
<dbReference type="GO" id="GO:0016020">
    <property type="term" value="C:membrane"/>
    <property type="evidence" value="ECO:0007669"/>
    <property type="project" value="TreeGrafter"/>
</dbReference>
<evidence type="ECO:0000256" key="2">
    <source>
        <dbReference type="ARBA" id="ARBA00022670"/>
    </source>
</evidence>
<dbReference type="PANTHER" id="PTHR22726:SF1">
    <property type="entry name" value="METALLOENDOPEPTIDASE OMA1, MITOCHONDRIAL"/>
    <property type="match status" value="1"/>
</dbReference>
<dbReference type="GO" id="GO:0004222">
    <property type="term" value="F:metalloendopeptidase activity"/>
    <property type="evidence" value="ECO:0007669"/>
    <property type="project" value="InterPro"/>
</dbReference>
<organism evidence="8 9">
    <name type="scientific">Muricoccus pecuniae</name>
    <dbReference type="NCBI Taxonomy" id="693023"/>
    <lineage>
        <taxon>Bacteria</taxon>
        <taxon>Pseudomonadati</taxon>
        <taxon>Pseudomonadota</taxon>
        <taxon>Alphaproteobacteria</taxon>
        <taxon>Acetobacterales</taxon>
        <taxon>Roseomonadaceae</taxon>
        <taxon>Muricoccus</taxon>
    </lineage>
</organism>
<name>A0A840Y8X2_9PROT</name>
<dbReference type="Gene3D" id="3.30.2010.10">
    <property type="entry name" value="Metalloproteases ('zincins'), catalytic domain"/>
    <property type="match status" value="1"/>
</dbReference>
<dbReference type="GO" id="GO:0046872">
    <property type="term" value="F:metal ion binding"/>
    <property type="evidence" value="ECO:0007669"/>
    <property type="project" value="UniProtKB-KW"/>
</dbReference>
<accession>A0A840Y8X2</accession>
<gene>
    <name evidence="8" type="ORF">FHS87_003244</name>
</gene>
<feature type="domain" description="Peptidase M48" evidence="7">
    <location>
        <begin position="108"/>
        <end position="301"/>
    </location>
</feature>
<dbReference type="Proteomes" id="UP000580654">
    <property type="component" value="Unassembled WGS sequence"/>
</dbReference>
<dbReference type="PANTHER" id="PTHR22726">
    <property type="entry name" value="METALLOENDOPEPTIDASE OMA1"/>
    <property type="match status" value="1"/>
</dbReference>
<dbReference type="RefSeq" id="WP_184520399.1">
    <property type="nucleotide sequence ID" value="NZ_JACIJD010000015.1"/>
</dbReference>
<dbReference type="InterPro" id="IPR001915">
    <property type="entry name" value="Peptidase_M48"/>
</dbReference>
<keyword evidence="5" id="KW-0862">Zinc</keyword>
<evidence type="ECO:0000256" key="4">
    <source>
        <dbReference type="ARBA" id="ARBA00022801"/>
    </source>
</evidence>
<comment type="caution">
    <text evidence="8">The sequence shown here is derived from an EMBL/GenBank/DDBJ whole genome shotgun (WGS) entry which is preliminary data.</text>
</comment>
<reference evidence="8 9" key="1">
    <citation type="submission" date="2020-08" db="EMBL/GenBank/DDBJ databases">
        <title>Genomic Encyclopedia of Type Strains, Phase IV (KMG-IV): sequencing the most valuable type-strain genomes for metagenomic binning, comparative biology and taxonomic classification.</title>
        <authorList>
            <person name="Goeker M."/>
        </authorList>
    </citation>
    <scope>NUCLEOTIDE SEQUENCE [LARGE SCALE GENOMIC DNA]</scope>
    <source>
        <strain evidence="8 9">DSM 25622</strain>
    </source>
</reference>
<evidence type="ECO:0000256" key="3">
    <source>
        <dbReference type="ARBA" id="ARBA00022723"/>
    </source>
</evidence>
<dbReference type="EMBL" id="JACIJD010000015">
    <property type="protein sequence ID" value="MBB5695189.1"/>
    <property type="molecule type" value="Genomic_DNA"/>
</dbReference>
<protein>
    <submittedName>
        <fullName evidence="8">Putative Zn-dependent protease</fullName>
    </submittedName>
</protein>
<dbReference type="AlphaFoldDB" id="A0A840Y8X2"/>
<evidence type="ECO:0000256" key="5">
    <source>
        <dbReference type="ARBA" id="ARBA00022833"/>
    </source>
</evidence>
<sequence>MTGPMIGRRGVAGLGLGLLLGGCSSGLVGMGVPSKGRMVDVAASGSAAPAPAPADLSIRDFLRFEHGVLEDNALAAHCRRILDRLLAAWPSARPEVSVWIVPKATFTAEASRDGAIMITTGTFDYLMQQPDLQTEDALAFVIAHEVAHLLLGHARERASTQQAMHQLSGLLFVAANVAGRATGGGADVAKIAQKVLIGNQLGLETLDATLFPGWNRAQELQADALGCDLMARAGYSLQAVPQVISVMEALEAEQARRAGPEPKLVVTTANSVRIQPGELLVRGLNQLRETHPGAADRKAQANAYIEREWGDEAVGFNREGFRRIAGDRAVRGVMSDSAAANRALAELSGDRPRDALRSLTQVDPRGPVNGSAITMLARMMLQNAPAPLEHPRATLPMYKVAIIRTGQDNRPAEALRLLEVAQERFDEPELMVQRIRVLNHMGRKLEAQLLAVRCAASGITGLQEACIAASRT</sequence>
<dbReference type="Pfam" id="PF01435">
    <property type="entry name" value="Peptidase_M48"/>
    <property type="match status" value="1"/>
</dbReference>
<comment type="cofactor">
    <cofactor evidence="1">
        <name>Zn(2+)</name>
        <dbReference type="ChEBI" id="CHEBI:29105"/>
    </cofactor>
</comment>
<proteinExistence type="predicted"/>
<dbReference type="GO" id="GO:0051603">
    <property type="term" value="P:proteolysis involved in protein catabolic process"/>
    <property type="evidence" value="ECO:0007669"/>
    <property type="project" value="TreeGrafter"/>
</dbReference>
<keyword evidence="6" id="KW-0482">Metalloprotease</keyword>
<evidence type="ECO:0000256" key="1">
    <source>
        <dbReference type="ARBA" id="ARBA00001947"/>
    </source>
</evidence>
<keyword evidence="9" id="KW-1185">Reference proteome</keyword>
<evidence type="ECO:0000256" key="6">
    <source>
        <dbReference type="ARBA" id="ARBA00023049"/>
    </source>
</evidence>
<dbReference type="InterPro" id="IPR051156">
    <property type="entry name" value="Mito/Outer_Membr_Metalloprot"/>
</dbReference>
<keyword evidence="2 8" id="KW-0645">Protease</keyword>
<evidence type="ECO:0000259" key="7">
    <source>
        <dbReference type="Pfam" id="PF01435"/>
    </source>
</evidence>
<evidence type="ECO:0000313" key="9">
    <source>
        <dbReference type="Proteomes" id="UP000580654"/>
    </source>
</evidence>